<feature type="transmembrane region" description="Helical" evidence="1">
    <location>
        <begin position="70"/>
        <end position="88"/>
    </location>
</feature>
<reference evidence="3" key="1">
    <citation type="submission" date="2021-08" db="EMBL/GenBank/DDBJ databases">
        <title>Hoeflea bacterium WL0058 sp. nov., isolated from the sediment.</title>
        <authorList>
            <person name="Wang L."/>
            <person name="Zhang D."/>
        </authorList>
    </citation>
    <scope>NUCLEOTIDE SEQUENCE</scope>
    <source>
        <strain evidence="3">WL0058</strain>
    </source>
</reference>
<accession>A0AAE2ZTI4</accession>
<dbReference type="GO" id="GO:0004016">
    <property type="term" value="F:adenylate cyclase activity"/>
    <property type="evidence" value="ECO:0007669"/>
    <property type="project" value="UniProtKB-ARBA"/>
</dbReference>
<name>A0AAE2ZTI4_9HYPH</name>
<dbReference type="GO" id="GO:0035556">
    <property type="term" value="P:intracellular signal transduction"/>
    <property type="evidence" value="ECO:0007669"/>
    <property type="project" value="InterPro"/>
</dbReference>
<dbReference type="InterPro" id="IPR029787">
    <property type="entry name" value="Nucleotide_cyclase"/>
</dbReference>
<feature type="transmembrane region" description="Helical" evidence="1">
    <location>
        <begin position="43"/>
        <end position="64"/>
    </location>
</feature>
<dbReference type="InterPro" id="IPR001054">
    <property type="entry name" value="A/G_cyclase"/>
</dbReference>
<dbReference type="Gene3D" id="3.30.70.1230">
    <property type="entry name" value="Nucleotide cyclase"/>
    <property type="match status" value="1"/>
</dbReference>
<dbReference type="CDD" id="cd07302">
    <property type="entry name" value="CHD"/>
    <property type="match status" value="1"/>
</dbReference>
<evidence type="ECO:0000313" key="4">
    <source>
        <dbReference type="Proteomes" id="UP001196509"/>
    </source>
</evidence>
<organism evidence="3 4">
    <name type="scientific">Flavimaribacter sediminis</name>
    <dbReference type="NCBI Taxonomy" id="2865987"/>
    <lineage>
        <taxon>Bacteria</taxon>
        <taxon>Pseudomonadati</taxon>
        <taxon>Pseudomonadota</taxon>
        <taxon>Alphaproteobacteria</taxon>
        <taxon>Hyphomicrobiales</taxon>
        <taxon>Rhizobiaceae</taxon>
        <taxon>Flavimaribacter</taxon>
    </lineage>
</organism>
<proteinExistence type="predicted"/>
<dbReference type="PROSITE" id="PS50125">
    <property type="entry name" value="GUANYLATE_CYCLASE_2"/>
    <property type="match status" value="1"/>
</dbReference>
<dbReference type="AlphaFoldDB" id="A0AAE2ZTI4"/>
<dbReference type="SMART" id="SM00044">
    <property type="entry name" value="CYCc"/>
    <property type="match status" value="1"/>
</dbReference>
<feature type="transmembrane region" description="Helical" evidence="1">
    <location>
        <begin position="129"/>
        <end position="148"/>
    </location>
</feature>
<dbReference type="PANTHER" id="PTHR43081">
    <property type="entry name" value="ADENYLATE CYCLASE, TERMINAL-DIFFERENTIATION SPECIFIC-RELATED"/>
    <property type="match status" value="1"/>
</dbReference>
<gene>
    <name evidence="3" type="ORF">K1W69_26560</name>
</gene>
<evidence type="ECO:0000259" key="2">
    <source>
        <dbReference type="PROSITE" id="PS50125"/>
    </source>
</evidence>
<keyword evidence="4" id="KW-1185">Reference proteome</keyword>
<dbReference type="SUPFAM" id="SSF55073">
    <property type="entry name" value="Nucleotide cyclase"/>
    <property type="match status" value="1"/>
</dbReference>
<feature type="domain" description="Guanylate cyclase" evidence="2">
    <location>
        <begin position="277"/>
        <end position="408"/>
    </location>
</feature>
<feature type="transmembrane region" description="Helical" evidence="1">
    <location>
        <begin position="210"/>
        <end position="229"/>
    </location>
</feature>
<dbReference type="PANTHER" id="PTHR43081:SF1">
    <property type="entry name" value="ADENYLATE CYCLASE, TERMINAL-DIFFERENTIATION SPECIFIC"/>
    <property type="match status" value="1"/>
</dbReference>
<dbReference type="InterPro" id="IPR050697">
    <property type="entry name" value="Adenylyl/Guanylyl_Cyclase_3/4"/>
</dbReference>
<feature type="transmembrane region" description="Helical" evidence="1">
    <location>
        <begin position="100"/>
        <end position="117"/>
    </location>
</feature>
<evidence type="ECO:0000256" key="1">
    <source>
        <dbReference type="SAM" id="Phobius"/>
    </source>
</evidence>
<keyword evidence="1" id="KW-1133">Transmembrane helix</keyword>
<dbReference type="Proteomes" id="UP001196509">
    <property type="component" value="Unassembled WGS sequence"/>
</dbReference>
<dbReference type="EMBL" id="JAICBX010000009">
    <property type="protein sequence ID" value="MBW8640782.1"/>
    <property type="molecule type" value="Genomic_DNA"/>
</dbReference>
<sequence>MTAFAEPPGVPLTQFTQDTFAESKREAEAYADAALVRAKQSGLLLAVQARWIAMAIIAVMLPIVNPHWAVLYYHMYLVLFTLIGWAQLKVGTVGQSRAELFLLLCDLVLMTMITVVPNPFDSFDWPNAMQYRFNAFIFFFVLLAAGTLHYSWRTFFAFASWTTGLWILGIAYIYFFPNAHPGWSEAIYALFAPDLQLAHMLDPNAIDFGLRFQELVAFLLVAGTLALAVRRAGDLLRSHAAVERERTNLARYFSPNVVEELSQNDDPLKQVRTQNVAVLFVDIVGFTKLSDGQEPEEVIRMLREFHGRMEREVFRFGGTLDKYLGDGLMATFGTPVAGDEDAYNALCCAQAMMKSLEEFNRLRSAHGLPEIRAGFGLHYGPVVLGDIGANRLEFAVIGTTVNAASRLEALTRNLQCSLVVSDDLVCKAKSERNGHGDGGEFDALELHPDQAIRGLEHPLSVWSQGARPN</sequence>
<keyword evidence="1" id="KW-0812">Transmembrane</keyword>
<comment type="caution">
    <text evidence="3">The sequence shown here is derived from an EMBL/GenBank/DDBJ whole genome shotgun (WGS) entry which is preliminary data.</text>
</comment>
<dbReference type="Pfam" id="PF00211">
    <property type="entry name" value="Guanylate_cyc"/>
    <property type="match status" value="1"/>
</dbReference>
<keyword evidence="1" id="KW-0472">Membrane</keyword>
<protein>
    <submittedName>
        <fullName evidence="3">Adenylate/guanylate cyclase domain-containing protein</fullName>
    </submittedName>
</protein>
<dbReference type="RefSeq" id="WP_220231517.1">
    <property type="nucleotide sequence ID" value="NZ_JAICBX010000009.1"/>
</dbReference>
<evidence type="ECO:0000313" key="3">
    <source>
        <dbReference type="EMBL" id="MBW8640782.1"/>
    </source>
</evidence>
<dbReference type="GO" id="GO:0009190">
    <property type="term" value="P:cyclic nucleotide biosynthetic process"/>
    <property type="evidence" value="ECO:0007669"/>
    <property type="project" value="InterPro"/>
</dbReference>
<feature type="transmembrane region" description="Helical" evidence="1">
    <location>
        <begin position="155"/>
        <end position="175"/>
    </location>
</feature>